<dbReference type="RefSeq" id="WP_311182917.1">
    <property type="nucleotide sequence ID" value="NZ_CP115543.1"/>
</dbReference>
<dbReference type="Pfam" id="PF07804">
    <property type="entry name" value="HipA_C"/>
    <property type="match status" value="1"/>
</dbReference>
<proteinExistence type="inferred from homology"/>
<protein>
    <submittedName>
        <fullName evidence="5">HipA domain-containing protein</fullName>
    </submittedName>
</protein>
<dbReference type="Proteomes" id="UP001305421">
    <property type="component" value="Chromosome"/>
</dbReference>
<dbReference type="PANTHER" id="PTHR37419:SF8">
    <property type="entry name" value="TOXIN YJJJ"/>
    <property type="match status" value="1"/>
</dbReference>
<evidence type="ECO:0000313" key="6">
    <source>
        <dbReference type="Proteomes" id="UP001305421"/>
    </source>
</evidence>
<comment type="similarity">
    <text evidence="1">Belongs to the HipA Ser/Thr kinase family.</text>
</comment>
<keyword evidence="2" id="KW-0808">Transferase</keyword>
<dbReference type="EMBL" id="CP115543">
    <property type="protein sequence ID" value="WNH48304.1"/>
    <property type="molecule type" value="Genomic_DNA"/>
</dbReference>
<evidence type="ECO:0000259" key="4">
    <source>
        <dbReference type="Pfam" id="PF07804"/>
    </source>
</evidence>
<evidence type="ECO:0000313" key="5">
    <source>
        <dbReference type="EMBL" id="WNH48304.1"/>
    </source>
</evidence>
<evidence type="ECO:0000256" key="2">
    <source>
        <dbReference type="ARBA" id="ARBA00022679"/>
    </source>
</evidence>
<name>A0ABY9YBP2_9GAMM</name>
<evidence type="ECO:0000256" key="1">
    <source>
        <dbReference type="ARBA" id="ARBA00010164"/>
    </source>
</evidence>
<dbReference type="PANTHER" id="PTHR37419">
    <property type="entry name" value="SERINE/THREONINE-PROTEIN KINASE TOXIN HIPA"/>
    <property type="match status" value="1"/>
</dbReference>
<dbReference type="InterPro" id="IPR012893">
    <property type="entry name" value="HipA-like_C"/>
</dbReference>
<gene>
    <name evidence="5" type="ORF">PDM28_16810</name>
</gene>
<reference evidence="5 6" key="1">
    <citation type="submission" date="2022-12" db="EMBL/GenBank/DDBJ databases">
        <title>Two new species, Stenotrophomonas aracearum and Stenotrophomonas oahuensis, isolated from Anthurium (Araceae family) in Hawaii.</title>
        <authorList>
            <person name="Chunag S.C."/>
            <person name="Dobhal S."/>
            <person name="Alvarez A."/>
            <person name="Arif M."/>
        </authorList>
    </citation>
    <scope>NUCLEOTIDE SEQUENCE [LARGE SCALE GENOMIC DNA]</scope>
    <source>
        <strain evidence="5 6">A5588</strain>
    </source>
</reference>
<accession>A0ABY9YBP2</accession>
<keyword evidence="6" id="KW-1185">Reference proteome</keyword>
<keyword evidence="3" id="KW-0418">Kinase</keyword>
<evidence type="ECO:0000256" key="3">
    <source>
        <dbReference type="ARBA" id="ARBA00022777"/>
    </source>
</evidence>
<sequence>MAATPPNRHFPLFRLKEDATVERLGHLESLPGEAFKAHLTSMRPNLARCPDGDIFPGLPWYLNDLRPQGFLGRLHAQRHAHQPGVGQPGDHALPTTLLNHLALTGGTGIGDILPGEPALHTALTALECPPDHVHEADRNRAYPERAQNLAIGKGISSGPGGEQPKFTATVAGDDQRRAVLVKFAKAGDGPAAERWADLLVCEHLALQCLRDAGVAACSSQLIQSRGYTFLEVDRFDRTPMVLGRSGFVSLMSLSAAFARETTHDWGAAGEHLHELGWITADTALRMEQLHAFGRLVGNSHMHQGNLGFQLLDCGPLPLVPVYDMLPSSLAPCRSGALPALAPIAPVLPAFRGSCDPLRWAAPLAMDYWNRVAASGLLRSKALRAMAKRNAWRAAAIVQATA</sequence>
<organism evidence="5 6">
    <name type="scientific">Stenotrophomonas aracearum</name>
    <dbReference type="NCBI Taxonomy" id="3003272"/>
    <lineage>
        <taxon>Bacteria</taxon>
        <taxon>Pseudomonadati</taxon>
        <taxon>Pseudomonadota</taxon>
        <taxon>Gammaproteobacteria</taxon>
        <taxon>Lysobacterales</taxon>
        <taxon>Lysobacteraceae</taxon>
        <taxon>Stenotrophomonas</taxon>
    </lineage>
</organism>
<feature type="domain" description="HipA-like C-terminal" evidence="4">
    <location>
        <begin position="159"/>
        <end position="330"/>
    </location>
</feature>
<dbReference type="InterPro" id="IPR052028">
    <property type="entry name" value="HipA_Ser/Thr_kinase"/>
</dbReference>